<dbReference type="EMBL" id="JACJIP010000027">
    <property type="protein sequence ID" value="MBA9087205.1"/>
    <property type="molecule type" value="Genomic_DNA"/>
</dbReference>
<evidence type="ECO:0000313" key="1">
    <source>
        <dbReference type="EMBL" id="MBA9087205.1"/>
    </source>
</evidence>
<dbReference type="Gene3D" id="3.30.360.10">
    <property type="entry name" value="Dihydrodipicolinate Reductase, domain 2"/>
    <property type="match status" value="1"/>
</dbReference>
<dbReference type="RefSeq" id="WP_182537975.1">
    <property type="nucleotide sequence ID" value="NZ_JACJIP010000027.1"/>
</dbReference>
<accession>A0A7W3SW32</accession>
<evidence type="ECO:0000313" key="2">
    <source>
        <dbReference type="Proteomes" id="UP000567067"/>
    </source>
</evidence>
<comment type="caution">
    <text evidence="1">The sequence shown here is derived from an EMBL/GenBank/DDBJ whole genome shotgun (WGS) entry which is preliminary data.</text>
</comment>
<protein>
    <submittedName>
        <fullName evidence="1">Uncharacterized protein</fullName>
    </submittedName>
</protein>
<name>A0A7W3SW32_9BACL</name>
<keyword evidence="2" id="KW-1185">Reference proteome</keyword>
<organism evidence="1 2">
    <name type="scientific">Fontibacillus solani</name>
    <dbReference type="NCBI Taxonomy" id="1572857"/>
    <lineage>
        <taxon>Bacteria</taxon>
        <taxon>Bacillati</taxon>
        <taxon>Bacillota</taxon>
        <taxon>Bacilli</taxon>
        <taxon>Bacillales</taxon>
        <taxon>Paenibacillaceae</taxon>
        <taxon>Fontibacillus</taxon>
    </lineage>
</organism>
<reference evidence="1 2" key="1">
    <citation type="submission" date="2020-08" db="EMBL/GenBank/DDBJ databases">
        <title>Genomic Encyclopedia of Type Strains, Phase III (KMG-III): the genomes of soil and plant-associated and newly described type strains.</title>
        <authorList>
            <person name="Whitman W."/>
        </authorList>
    </citation>
    <scope>NUCLEOTIDE SEQUENCE [LARGE SCALE GENOMIC DNA]</scope>
    <source>
        <strain evidence="1 2">CECT 8693</strain>
    </source>
</reference>
<dbReference type="AlphaFoldDB" id="A0A7W3SW32"/>
<sequence length="180" mass="20764">MDKSDFTIVGLEPDKRRIVLCTFLTDFLKKFHPVERAIVTMCSTAGSYLNSNAGPIDAVRLFEGIEWTTPEFALSVNLCVLPHTRTNLFNVVILSKNTLKAEHVLELLQNSLDVFCVSEKFQMDDTAKLFEFVRDNSDCYVDSDYIFLFENTLTVQFNAIGFWIGVDNKYLSKYRYEERL</sequence>
<proteinExistence type="predicted"/>
<gene>
    <name evidence="1" type="ORF">FHR92_003687</name>
</gene>
<dbReference type="Proteomes" id="UP000567067">
    <property type="component" value="Unassembled WGS sequence"/>
</dbReference>